<dbReference type="AlphaFoldDB" id="A0A066YUL2"/>
<accession>A0A066YUL2</accession>
<dbReference type="GO" id="GO:0016747">
    <property type="term" value="F:acyltransferase activity, transferring groups other than amino-acyl groups"/>
    <property type="evidence" value="ECO:0007669"/>
    <property type="project" value="TreeGrafter"/>
</dbReference>
<dbReference type="PANTHER" id="PTHR48098">
    <property type="entry name" value="ENTEROCHELIN ESTERASE-RELATED"/>
    <property type="match status" value="1"/>
</dbReference>
<dbReference type="Gene3D" id="3.40.50.1820">
    <property type="entry name" value="alpha/beta hydrolase"/>
    <property type="match status" value="1"/>
</dbReference>
<dbReference type="Proteomes" id="UP000027178">
    <property type="component" value="Unassembled WGS sequence"/>
</dbReference>
<dbReference type="Pfam" id="PF00756">
    <property type="entry name" value="Esterase"/>
    <property type="match status" value="1"/>
</dbReference>
<organism evidence="2 3">
    <name type="scientific">Kitasatospora cheerisanensis KCTC 2395</name>
    <dbReference type="NCBI Taxonomy" id="1348663"/>
    <lineage>
        <taxon>Bacteria</taxon>
        <taxon>Bacillati</taxon>
        <taxon>Actinomycetota</taxon>
        <taxon>Actinomycetes</taxon>
        <taxon>Kitasatosporales</taxon>
        <taxon>Streptomycetaceae</taxon>
        <taxon>Kitasatospora</taxon>
    </lineage>
</organism>
<dbReference type="eggNOG" id="COG0627">
    <property type="taxonomic scope" value="Bacteria"/>
</dbReference>
<dbReference type="HOGENOM" id="CLU_037947_1_0_11"/>
<keyword evidence="1" id="KW-0812">Transmembrane</keyword>
<dbReference type="InterPro" id="IPR029058">
    <property type="entry name" value="AB_hydrolase_fold"/>
</dbReference>
<proteinExistence type="predicted"/>
<gene>
    <name evidence="2" type="ORF">KCH_30270</name>
</gene>
<dbReference type="InterPro" id="IPR000801">
    <property type="entry name" value="Esterase-like"/>
</dbReference>
<evidence type="ECO:0000313" key="3">
    <source>
        <dbReference type="Proteomes" id="UP000027178"/>
    </source>
</evidence>
<reference evidence="2 3" key="1">
    <citation type="submission" date="2014-05" db="EMBL/GenBank/DDBJ databases">
        <title>Draft Genome Sequence of Kitasatospora cheerisanensis KCTC 2395.</title>
        <authorList>
            <person name="Nam D.H."/>
        </authorList>
    </citation>
    <scope>NUCLEOTIDE SEQUENCE [LARGE SCALE GENOMIC DNA]</scope>
    <source>
        <strain evidence="2 3">KCTC 2395</strain>
    </source>
</reference>
<keyword evidence="3" id="KW-1185">Reference proteome</keyword>
<feature type="transmembrane region" description="Helical" evidence="1">
    <location>
        <begin position="17"/>
        <end position="39"/>
    </location>
</feature>
<keyword evidence="1" id="KW-0472">Membrane</keyword>
<keyword evidence="1" id="KW-1133">Transmembrane helix</keyword>
<evidence type="ECO:0000256" key="1">
    <source>
        <dbReference type="SAM" id="Phobius"/>
    </source>
</evidence>
<comment type="caution">
    <text evidence="2">The sequence shown here is derived from an EMBL/GenBank/DDBJ whole genome shotgun (WGS) entry which is preliminary data.</text>
</comment>
<protein>
    <recommendedName>
        <fullName evidence="4">Esterase</fullName>
    </recommendedName>
</protein>
<dbReference type="InterPro" id="IPR050583">
    <property type="entry name" value="Mycobacterial_A85_antigen"/>
</dbReference>
<dbReference type="SUPFAM" id="SSF53474">
    <property type="entry name" value="alpha/beta-Hydrolases"/>
    <property type="match status" value="1"/>
</dbReference>
<evidence type="ECO:0008006" key="4">
    <source>
        <dbReference type="Google" id="ProtNLM"/>
    </source>
</evidence>
<name>A0A066YUL2_9ACTN</name>
<dbReference type="PATRIC" id="fig|1348663.4.peg.2909"/>
<evidence type="ECO:0000313" key="2">
    <source>
        <dbReference type="EMBL" id="KDN85208.1"/>
    </source>
</evidence>
<feature type="transmembrane region" description="Helical" evidence="1">
    <location>
        <begin position="45"/>
        <end position="65"/>
    </location>
</feature>
<sequence length="399" mass="41894">MGAAAVRVSPFWLRRRLPWVAGGALLGTGLIAILVALFGDVQDELPVGLWFWVFCALLAVGTMAFGLQHARWWNMAAVPVAAALALVCGANSLNAATGYYPSVDVALADLAGAPVPQQMSLDQALVTVGKATEGRVVAVDIPAVPSGFQHREEMVYLPPAWFKSKVRPQLPVVEMIGGQYMAPSNWIRVGNAVQTADAYAAAHDGYAPVLVFVDATGGFNADTECVNGPAGKAQDHLVKDIPQYVVKTFGTASGPHAWAAAGWSMGGTCALDLAVVHPDVFGHFVDMAGDLGPNTGSKQNTISQLYGGDAAAWAANDPLTVLRGKHGDYSASSGLFMVGDTEAGHIANAKELDRATNAAGLKTRVEIHPGKHDWQFGAFAFKQSLPWLARELALPGATG</sequence>
<dbReference type="PANTHER" id="PTHR48098:SF1">
    <property type="entry name" value="DIACYLGLYCEROL ACYLTRANSFERASE_MYCOLYLTRANSFERASE AG85A"/>
    <property type="match status" value="1"/>
</dbReference>
<dbReference type="EMBL" id="JNBY01000086">
    <property type="protein sequence ID" value="KDN85208.1"/>
    <property type="molecule type" value="Genomic_DNA"/>
</dbReference>
<feature type="transmembrane region" description="Helical" evidence="1">
    <location>
        <begin position="72"/>
        <end position="93"/>
    </location>
</feature>